<dbReference type="InterPro" id="IPR052161">
    <property type="entry name" value="Mycobact_Acyl-CoA_DH"/>
</dbReference>
<dbReference type="InterPro" id="IPR013786">
    <property type="entry name" value="AcylCoA_DH/ox_N"/>
</dbReference>
<dbReference type="FunFam" id="2.40.110.10:FF:000011">
    <property type="entry name" value="Acyl-CoA dehydrogenase FadE34"/>
    <property type="match status" value="1"/>
</dbReference>
<evidence type="ECO:0008006" key="10">
    <source>
        <dbReference type="Google" id="ProtNLM"/>
    </source>
</evidence>
<dbReference type="Gene3D" id="1.10.540.10">
    <property type="entry name" value="Acyl-CoA dehydrogenase/oxidase, N-terminal domain"/>
    <property type="match status" value="1"/>
</dbReference>
<gene>
    <name evidence="9" type="ORF">METZ01_LOCUS178412</name>
</gene>
<dbReference type="SUPFAM" id="SSF47203">
    <property type="entry name" value="Acyl-CoA dehydrogenase C-terminal domain-like"/>
    <property type="match status" value="1"/>
</dbReference>
<keyword evidence="4" id="KW-0274">FAD</keyword>
<protein>
    <recommendedName>
        <fullName evidence="10">Acyl-CoA dehydrogenase</fullName>
    </recommendedName>
</protein>
<dbReference type="GO" id="GO:0016627">
    <property type="term" value="F:oxidoreductase activity, acting on the CH-CH group of donors"/>
    <property type="evidence" value="ECO:0007669"/>
    <property type="project" value="InterPro"/>
</dbReference>
<dbReference type="InterPro" id="IPR037069">
    <property type="entry name" value="AcylCoA_DH/ox_N_sf"/>
</dbReference>
<dbReference type="InterPro" id="IPR009075">
    <property type="entry name" value="AcylCo_DH/oxidase_C"/>
</dbReference>
<evidence type="ECO:0000313" key="9">
    <source>
        <dbReference type="EMBL" id="SVB25558.1"/>
    </source>
</evidence>
<dbReference type="Pfam" id="PF02770">
    <property type="entry name" value="Acyl-CoA_dh_M"/>
    <property type="match status" value="1"/>
</dbReference>
<accession>A0A382CH96</accession>
<dbReference type="InterPro" id="IPR036250">
    <property type="entry name" value="AcylCo_DH-like_C"/>
</dbReference>
<sequence>MQYTFTEKEEDFRSELLEFLDKELPEDWNSLSPESHFSKENLPFTKSMAKKLAEKGWLTMAWPEEYGGQGRSIMEQLIYREEMTYQDVPGTDLGTGAISWVGPTLMIAGTHEQRKEHLPPIGNGDAYWCTLYSEPGSGSDLASLQTQAQKDGDDYVINGSKIWTSSAHIADFGWLAARTNPEAPKHRGISLFMVDMKSPGVTVRPIYNMAGSHEFNEVFFEDVRIPSKNLVGEENRGWYTLAVALDFERSGVGYSANARRILESLTVYVKSAHKNGKLLSENQLVRNRLAERHIETEVSRSMSYKVAWMQSNGMVPNAEASMSKLFGTELVQRVANTAMNIIDMKGLLSHESDLSPLEGAVQKMYLSSFSSTIAAGTSEIQRNIIADRGLGLPRA</sequence>
<comment type="cofactor">
    <cofactor evidence="1">
        <name>FAD</name>
        <dbReference type="ChEBI" id="CHEBI:57692"/>
    </cofactor>
</comment>
<dbReference type="Pfam" id="PF00441">
    <property type="entry name" value="Acyl-CoA_dh_1"/>
    <property type="match status" value="1"/>
</dbReference>
<feature type="domain" description="Acyl-CoA dehydrogenase/oxidase N-terminal" evidence="8">
    <location>
        <begin position="6"/>
        <end position="124"/>
    </location>
</feature>
<dbReference type="SUPFAM" id="SSF56645">
    <property type="entry name" value="Acyl-CoA dehydrogenase NM domain-like"/>
    <property type="match status" value="1"/>
</dbReference>
<evidence type="ECO:0000256" key="4">
    <source>
        <dbReference type="ARBA" id="ARBA00022827"/>
    </source>
</evidence>
<keyword evidence="5" id="KW-0560">Oxidoreductase</keyword>
<keyword evidence="3" id="KW-0285">Flavoprotein</keyword>
<evidence type="ECO:0000256" key="1">
    <source>
        <dbReference type="ARBA" id="ARBA00001974"/>
    </source>
</evidence>
<dbReference type="GO" id="GO:0005886">
    <property type="term" value="C:plasma membrane"/>
    <property type="evidence" value="ECO:0007669"/>
    <property type="project" value="TreeGrafter"/>
</dbReference>
<dbReference type="PANTHER" id="PTHR43292">
    <property type="entry name" value="ACYL-COA DEHYDROGENASE"/>
    <property type="match status" value="1"/>
</dbReference>
<evidence type="ECO:0000256" key="2">
    <source>
        <dbReference type="ARBA" id="ARBA00009347"/>
    </source>
</evidence>
<dbReference type="PANTHER" id="PTHR43292:SF3">
    <property type="entry name" value="ACYL-COA DEHYDROGENASE FADE29"/>
    <property type="match status" value="1"/>
</dbReference>
<dbReference type="AlphaFoldDB" id="A0A382CH96"/>
<evidence type="ECO:0000259" key="6">
    <source>
        <dbReference type="Pfam" id="PF00441"/>
    </source>
</evidence>
<dbReference type="Gene3D" id="1.20.140.10">
    <property type="entry name" value="Butyryl-CoA Dehydrogenase, subunit A, domain 3"/>
    <property type="match status" value="1"/>
</dbReference>
<dbReference type="EMBL" id="UINC01034546">
    <property type="protein sequence ID" value="SVB25558.1"/>
    <property type="molecule type" value="Genomic_DNA"/>
</dbReference>
<evidence type="ECO:0000256" key="5">
    <source>
        <dbReference type="ARBA" id="ARBA00023002"/>
    </source>
</evidence>
<dbReference type="InterPro" id="IPR046373">
    <property type="entry name" value="Acyl-CoA_Oxase/DH_mid-dom_sf"/>
</dbReference>
<name>A0A382CH96_9ZZZZ</name>
<organism evidence="9">
    <name type="scientific">marine metagenome</name>
    <dbReference type="NCBI Taxonomy" id="408172"/>
    <lineage>
        <taxon>unclassified sequences</taxon>
        <taxon>metagenomes</taxon>
        <taxon>ecological metagenomes</taxon>
    </lineage>
</organism>
<reference evidence="9" key="1">
    <citation type="submission" date="2018-05" db="EMBL/GenBank/DDBJ databases">
        <authorList>
            <person name="Lanie J.A."/>
            <person name="Ng W.-L."/>
            <person name="Kazmierczak K.M."/>
            <person name="Andrzejewski T.M."/>
            <person name="Davidsen T.M."/>
            <person name="Wayne K.J."/>
            <person name="Tettelin H."/>
            <person name="Glass J.I."/>
            <person name="Rusch D."/>
            <person name="Podicherti R."/>
            <person name="Tsui H.-C.T."/>
            <person name="Winkler M.E."/>
        </authorList>
    </citation>
    <scope>NUCLEOTIDE SEQUENCE</scope>
</reference>
<dbReference type="InterPro" id="IPR006091">
    <property type="entry name" value="Acyl-CoA_Oxase/DH_mid-dom"/>
</dbReference>
<evidence type="ECO:0000259" key="7">
    <source>
        <dbReference type="Pfam" id="PF02770"/>
    </source>
</evidence>
<evidence type="ECO:0000256" key="3">
    <source>
        <dbReference type="ARBA" id="ARBA00022630"/>
    </source>
</evidence>
<evidence type="ECO:0000259" key="8">
    <source>
        <dbReference type="Pfam" id="PF02771"/>
    </source>
</evidence>
<comment type="similarity">
    <text evidence="2">Belongs to the acyl-CoA dehydrogenase family.</text>
</comment>
<dbReference type="GO" id="GO:0050660">
    <property type="term" value="F:flavin adenine dinucleotide binding"/>
    <property type="evidence" value="ECO:0007669"/>
    <property type="project" value="InterPro"/>
</dbReference>
<feature type="domain" description="Acyl-CoA oxidase/dehydrogenase middle" evidence="7">
    <location>
        <begin position="129"/>
        <end position="223"/>
    </location>
</feature>
<proteinExistence type="inferred from homology"/>
<dbReference type="Pfam" id="PF02771">
    <property type="entry name" value="Acyl-CoA_dh_N"/>
    <property type="match status" value="1"/>
</dbReference>
<dbReference type="Gene3D" id="2.40.110.10">
    <property type="entry name" value="Butyryl-CoA Dehydrogenase, subunit A, domain 2"/>
    <property type="match status" value="1"/>
</dbReference>
<dbReference type="InterPro" id="IPR009100">
    <property type="entry name" value="AcylCoA_DH/oxidase_NM_dom_sf"/>
</dbReference>
<feature type="domain" description="Acyl-CoA dehydrogenase/oxidase C-terminal" evidence="6">
    <location>
        <begin position="235"/>
        <end position="389"/>
    </location>
</feature>